<organism evidence="8 9">
    <name type="scientific">Brachionus calyciflorus</name>
    <dbReference type="NCBI Taxonomy" id="104777"/>
    <lineage>
        <taxon>Eukaryota</taxon>
        <taxon>Metazoa</taxon>
        <taxon>Spiralia</taxon>
        <taxon>Gnathifera</taxon>
        <taxon>Rotifera</taxon>
        <taxon>Eurotatoria</taxon>
        <taxon>Monogononta</taxon>
        <taxon>Pseudotrocha</taxon>
        <taxon>Ploima</taxon>
        <taxon>Brachionidae</taxon>
        <taxon>Brachionus</taxon>
    </lineage>
</organism>
<dbReference type="PANTHER" id="PTHR43826">
    <property type="entry name" value="GLUCOSE-6-PHOSPHATE EXCHANGER SLC37A4"/>
    <property type="match status" value="1"/>
</dbReference>
<dbReference type="InterPro" id="IPR000849">
    <property type="entry name" value="Sugar_P_transporter"/>
</dbReference>
<evidence type="ECO:0000256" key="6">
    <source>
        <dbReference type="SAM" id="Phobius"/>
    </source>
</evidence>
<feature type="transmembrane region" description="Helical" evidence="6">
    <location>
        <begin position="355"/>
        <end position="381"/>
    </location>
</feature>
<dbReference type="EMBL" id="CAJNOC010003694">
    <property type="protein sequence ID" value="CAF0993867.1"/>
    <property type="molecule type" value="Genomic_DNA"/>
</dbReference>
<feature type="transmembrane region" description="Helical" evidence="6">
    <location>
        <begin position="274"/>
        <end position="301"/>
    </location>
</feature>
<evidence type="ECO:0000256" key="5">
    <source>
        <dbReference type="ARBA" id="ARBA00023136"/>
    </source>
</evidence>
<proteinExistence type="inferred from homology"/>
<dbReference type="Pfam" id="PF07690">
    <property type="entry name" value="MFS_1"/>
    <property type="match status" value="1"/>
</dbReference>
<dbReference type="PIRSF" id="PIRSF002808">
    <property type="entry name" value="Hexose_phosphate_transp"/>
    <property type="match status" value="1"/>
</dbReference>
<dbReference type="PANTHER" id="PTHR43826:SF3">
    <property type="entry name" value="GLUCOSE-6-PHOSPHATE EXCHANGER SLC37A4"/>
    <property type="match status" value="1"/>
</dbReference>
<feature type="transmembrane region" description="Helical" evidence="6">
    <location>
        <begin position="169"/>
        <end position="189"/>
    </location>
</feature>
<dbReference type="InterPro" id="IPR011701">
    <property type="entry name" value="MFS"/>
</dbReference>
<sequence>MNKLLVYQIAILTVLYIGYGFYYITRKSVILMIPHFRQNETSLFNISKNDIGIIISTQNFAYASSKLIGGVLSDVFSCRILFGSGLFLSGLLNIGFKRDIQVSYLYSFSFLIGLVQGPAWPCCGKLLQNWLPKSQFGTWWSILSTSSNVAGSLGPIIATSIALNYHWSYGFMIPGCISMTVGYLAIIVLRNRPSEVGLTNYEETNVGNKTKTENENVQLEELGFKTKSKMLLSYPFFISICLCYFMVQLIKTLFSDWSQIYLIKSFKISNYNASYFLSIFEFSGIFGSVFSGILSDCIYYAKTKRYEELISKEKTISQQRPSSVKIRMGVNFIFFLGLILSLNLFNYFLHGKISLFFLLSIAGMAGFFSYGCISLLGVIAMEFTPKSFSGTSHAFASLAANFGAITAGIPFGYISKLYTWSYGFKLTEFSAIGVCFFLMLCWNSKSKLELVNINRKKQ</sequence>
<gene>
    <name evidence="8" type="ORF">OXX778_LOCUS16055</name>
</gene>
<dbReference type="GO" id="GO:0035435">
    <property type="term" value="P:phosphate ion transmembrane transport"/>
    <property type="evidence" value="ECO:0007669"/>
    <property type="project" value="TreeGrafter"/>
</dbReference>
<evidence type="ECO:0000256" key="4">
    <source>
        <dbReference type="ARBA" id="ARBA00022989"/>
    </source>
</evidence>
<reference evidence="8" key="1">
    <citation type="submission" date="2021-02" db="EMBL/GenBank/DDBJ databases">
        <authorList>
            <person name="Nowell W R."/>
        </authorList>
    </citation>
    <scope>NUCLEOTIDE SEQUENCE</scope>
    <source>
        <strain evidence="8">Ploen Becks lab</strain>
    </source>
</reference>
<feature type="transmembrane region" description="Helical" evidence="6">
    <location>
        <begin position="420"/>
        <end position="442"/>
    </location>
</feature>
<feature type="transmembrane region" description="Helical" evidence="6">
    <location>
        <begin position="328"/>
        <end position="349"/>
    </location>
</feature>
<dbReference type="SUPFAM" id="SSF103473">
    <property type="entry name" value="MFS general substrate transporter"/>
    <property type="match status" value="1"/>
</dbReference>
<dbReference type="InterPro" id="IPR036259">
    <property type="entry name" value="MFS_trans_sf"/>
</dbReference>
<feature type="domain" description="Major facilitator superfamily (MFS) profile" evidence="7">
    <location>
        <begin position="6"/>
        <end position="445"/>
    </location>
</feature>
<dbReference type="Gene3D" id="1.20.1250.20">
    <property type="entry name" value="MFS general substrate transporter like domains"/>
    <property type="match status" value="2"/>
</dbReference>
<comment type="caution">
    <text evidence="8">The sequence shown here is derived from an EMBL/GenBank/DDBJ whole genome shotgun (WGS) entry which is preliminary data.</text>
</comment>
<feature type="transmembrane region" description="Helical" evidence="6">
    <location>
        <begin position="104"/>
        <end position="127"/>
    </location>
</feature>
<evidence type="ECO:0000256" key="2">
    <source>
        <dbReference type="ARBA" id="ARBA00009598"/>
    </source>
</evidence>
<feature type="transmembrane region" description="Helical" evidence="6">
    <location>
        <begin position="393"/>
        <end position="414"/>
    </location>
</feature>
<dbReference type="GO" id="GO:0061513">
    <property type="term" value="F:glucose 6-phosphate:phosphate antiporter activity"/>
    <property type="evidence" value="ECO:0007669"/>
    <property type="project" value="TreeGrafter"/>
</dbReference>
<feature type="transmembrane region" description="Helical" evidence="6">
    <location>
        <begin position="231"/>
        <end position="254"/>
    </location>
</feature>
<evidence type="ECO:0000313" key="8">
    <source>
        <dbReference type="EMBL" id="CAF0993867.1"/>
    </source>
</evidence>
<keyword evidence="9" id="KW-1185">Reference proteome</keyword>
<evidence type="ECO:0000313" key="9">
    <source>
        <dbReference type="Proteomes" id="UP000663879"/>
    </source>
</evidence>
<protein>
    <recommendedName>
        <fullName evidence="7">Major facilitator superfamily (MFS) profile domain-containing protein</fullName>
    </recommendedName>
</protein>
<keyword evidence="4 6" id="KW-1133">Transmembrane helix</keyword>
<dbReference type="Proteomes" id="UP000663879">
    <property type="component" value="Unassembled WGS sequence"/>
</dbReference>
<evidence type="ECO:0000256" key="3">
    <source>
        <dbReference type="ARBA" id="ARBA00022692"/>
    </source>
</evidence>
<dbReference type="OrthoDB" id="3639251at2759"/>
<keyword evidence="3 6" id="KW-0812">Transmembrane</keyword>
<feature type="transmembrane region" description="Helical" evidence="6">
    <location>
        <begin position="6"/>
        <end position="24"/>
    </location>
</feature>
<comment type="similarity">
    <text evidence="2">Belongs to the major facilitator superfamily. Organophosphate:Pi antiporter (OPA) (TC 2.A.1.4) family.</text>
</comment>
<accession>A0A814GAL3</accession>
<dbReference type="InterPro" id="IPR051337">
    <property type="entry name" value="OPA_Antiporter"/>
</dbReference>
<dbReference type="InterPro" id="IPR020846">
    <property type="entry name" value="MFS_dom"/>
</dbReference>
<evidence type="ECO:0000259" key="7">
    <source>
        <dbReference type="PROSITE" id="PS50850"/>
    </source>
</evidence>
<dbReference type="GO" id="GO:0005789">
    <property type="term" value="C:endoplasmic reticulum membrane"/>
    <property type="evidence" value="ECO:0007669"/>
    <property type="project" value="TreeGrafter"/>
</dbReference>
<comment type="subcellular location">
    <subcellularLocation>
        <location evidence="1">Endomembrane system</location>
        <topology evidence="1">Multi-pass membrane protein</topology>
    </subcellularLocation>
</comment>
<name>A0A814GAL3_9BILA</name>
<dbReference type="AlphaFoldDB" id="A0A814GAL3"/>
<keyword evidence="5 6" id="KW-0472">Membrane</keyword>
<evidence type="ECO:0000256" key="1">
    <source>
        <dbReference type="ARBA" id="ARBA00004127"/>
    </source>
</evidence>
<dbReference type="PROSITE" id="PS50850">
    <property type="entry name" value="MFS"/>
    <property type="match status" value="1"/>
</dbReference>